<dbReference type="SUPFAM" id="SSF53686">
    <property type="entry name" value="Tryptophan synthase beta subunit-like PLP-dependent enzymes"/>
    <property type="match status" value="1"/>
</dbReference>
<dbReference type="PANTHER" id="PTHR10314">
    <property type="entry name" value="CYSTATHIONINE BETA-SYNTHASE"/>
    <property type="match status" value="1"/>
</dbReference>
<comment type="cofactor">
    <cofactor evidence="1">
        <name>pyridoxal 5'-phosphate</name>
        <dbReference type="ChEBI" id="CHEBI:597326"/>
    </cofactor>
</comment>
<dbReference type="InterPro" id="IPR001926">
    <property type="entry name" value="TrpB-like_PALP"/>
</dbReference>
<evidence type="ECO:0000256" key="6">
    <source>
        <dbReference type="ARBA" id="ARBA00047931"/>
    </source>
</evidence>
<dbReference type="InterPro" id="IPR036052">
    <property type="entry name" value="TrpB-like_PALP_sf"/>
</dbReference>
<comment type="similarity">
    <text evidence="3">Belongs to the cysteine synthase/cystathionine beta-synthase family.</text>
</comment>
<evidence type="ECO:0000313" key="12">
    <source>
        <dbReference type="Proteomes" id="UP000054703"/>
    </source>
</evidence>
<dbReference type="GO" id="GO:0004124">
    <property type="term" value="F:cysteine synthase activity"/>
    <property type="evidence" value="ECO:0007669"/>
    <property type="project" value="UniProtKB-EC"/>
</dbReference>
<dbReference type="Gene3D" id="3.40.50.1100">
    <property type="match status" value="2"/>
</dbReference>
<evidence type="ECO:0000256" key="8">
    <source>
        <dbReference type="ARBA" id="ARBA00078257"/>
    </source>
</evidence>
<evidence type="ECO:0000256" key="3">
    <source>
        <dbReference type="ARBA" id="ARBA00007103"/>
    </source>
</evidence>
<dbReference type="InterPro" id="IPR001216">
    <property type="entry name" value="P-phosphate_BS"/>
</dbReference>
<reference evidence="11 12" key="1">
    <citation type="submission" date="2015-11" db="EMBL/GenBank/DDBJ databases">
        <title>Genomic analysis of 38 Legionella species identifies large and diverse effector repertoires.</title>
        <authorList>
            <person name="Burstein D."/>
            <person name="Amaro F."/>
            <person name="Zusman T."/>
            <person name="Lifshitz Z."/>
            <person name="Cohen O."/>
            <person name="Gilbert J.A."/>
            <person name="Pupko T."/>
            <person name="Shuman H.A."/>
            <person name="Segal G."/>
        </authorList>
    </citation>
    <scope>NUCLEOTIDE SEQUENCE [LARGE SCALE GENOMIC DNA]</scope>
    <source>
        <strain evidence="11 12">SC-63-C7</strain>
    </source>
</reference>
<evidence type="ECO:0000256" key="2">
    <source>
        <dbReference type="ARBA" id="ARBA00004962"/>
    </source>
</evidence>
<name>A0A0W0Y960_9GAMM</name>
<dbReference type="CDD" id="cd01561">
    <property type="entry name" value="CBS_like"/>
    <property type="match status" value="1"/>
</dbReference>
<dbReference type="EC" id="2.5.1.47" evidence="4"/>
<proteinExistence type="inferred from homology"/>
<evidence type="ECO:0000256" key="1">
    <source>
        <dbReference type="ARBA" id="ARBA00001933"/>
    </source>
</evidence>
<comment type="pathway">
    <text evidence="2">Amino-acid biosynthesis; L-cysteine biosynthesis; L-cysteine from L-serine: step 2/2.</text>
</comment>
<dbReference type="Proteomes" id="UP000054703">
    <property type="component" value="Unassembled WGS sequence"/>
</dbReference>
<dbReference type="EMBL" id="LNYU01000091">
    <property type="protein sequence ID" value="KTD53505.1"/>
    <property type="molecule type" value="Genomic_DNA"/>
</dbReference>
<evidence type="ECO:0000256" key="7">
    <source>
        <dbReference type="ARBA" id="ARBA00072081"/>
    </source>
</evidence>
<dbReference type="AlphaFoldDB" id="A0A0W0Y960"/>
<dbReference type="InterPro" id="IPR050214">
    <property type="entry name" value="Cys_Synth/Cystath_Beta-Synth"/>
</dbReference>
<dbReference type="GO" id="GO:0006535">
    <property type="term" value="P:cysteine biosynthetic process from serine"/>
    <property type="evidence" value="ECO:0007669"/>
    <property type="project" value="InterPro"/>
</dbReference>
<dbReference type="PATRIC" id="fig|45074.5.peg.4204"/>
<evidence type="ECO:0000259" key="10">
    <source>
        <dbReference type="Pfam" id="PF00291"/>
    </source>
</evidence>
<evidence type="ECO:0000256" key="9">
    <source>
        <dbReference type="ARBA" id="ARBA00079153"/>
    </source>
</evidence>
<dbReference type="OrthoDB" id="9805733at2"/>
<protein>
    <recommendedName>
        <fullName evidence="7">Cysteine synthase B</fullName>
        <ecNumber evidence="4">2.5.1.47</ecNumber>
    </recommendedName>
    <alternativeName>
        <fullName evidence="8">O-acetylserine (thiol)-lyase B</fullName>
    </alternativeName>
    <alternativeName>
        <fullName evidence="9">O-acetylserine sulfhydrylase B</fullName>
    </alternativeName>
</protein>
<gene>
    <name evidence="11" type="primary">cysK</name>
    <name evidence="11" type="ORF">Lsan_3915</name>
</gene>
<keyword evidence="5" id="KW-0663">Pyridoxal phosphate</keyword>
<dbReference type="STRING" id="45074.Lsan_3915"/>
<dbReference type="PROSITE" id="PS00901">
    <property type="entry name" value="CYS_SYNTHASE"/>
    <property type="match status" value="1"/>
</dbReference>
<accession>A0A0W0Y960</accession>
<keyword evidence="12" id="KW-1185">Reference proteome</keyword>
<evidence type="ECO:0000313" key="11">
    <source>
        <dbReference type="EMBL" id="KTD53505.1"/>
    </source>
</evidence>
<evidence type="ECO:0000256" key="5">
    <source>
        <dbReference type="ARBA" id="ARBA00022898"/>
    </source>
</evidence>
<dbReference type="FunFam" id="3.40.50.1100:FF:000118">
    <property type="entry name" value="Related to CYS4-cystathionine beta-synthase"/>
    <property type="match status" value="1"/>
</dbReference>
<dbReference type="Pfam" id="PF00291">
    <property type="entry name" value="PALP"/>
    <property type="match status" value="1"/>
</dbReference>
<comment type="catalytic activity">
    <reaction evidence="6">
        <text>O-acetyl-L-serine + hydrogen sulfide = L-cysteine + acetate</text>
        <dbReference type="Rhea" id="RHEA:14829"/>
        <dbReference type="ChEBI" id="CHEBI:29919"/>
        <dbReference type="ChEBI" id="CHEBI:30089"/>
        <dbReference type="ChEBI" id="CHEBI:35235"/>
        <dbReference type="ChEBI" id="CHEBI:58340"/>
        <dbReference type="EC" id="2.5.1.47"/>
    </reaction>
</comment>
<organism evidence="11 12">
    <name type="scientific">Legionella santicrucis</name>
    <dbReference type="NCBI Taxonomy" id="45074"/>
    <lineage>
        <taxon>Bacteria</taxon>
        <taxon>Pseudomonadati</taxon>
        <taxon>Pseudomonadota</taxon>
        <taxon>Gammaproteobacteria</taxon>
        <taxon>Legionellales</taxon>
        <taxon>Legionellaceae</taxon>
        <taxon>Legionella</taxon>
    </lineage>
</organism>
<comment type="caution">
    <text evidence="11">The sequence shown here is derived from an EMBL/GenBank/DDBJ whole genome shotgun (WGS) entry which is preliminary data.</text>
</comment>
<evidence type="ECO:0000256" key="4">
    <source>
        <dbReference type="ARBA" id="ARBA00012681"/>
    </source>
</evidence>
<dbReference type="FunFam" id="3.40.50.1100:FF:000003">
    <property type="entry name" value="Cystathionine beta-synthase"/>
    <property type="match status" value="1"/>
</dbReference>
<dbReference type="RefSeq" id="WP_058515796.1">
    <property type="nucleotide sequence ID" value="NZ_CAAAIH010000006.1"/>
</dbReference>
<feature type="domain" description="Tryptophan synthase beta chain-like PALP" evidence="10">
    <location>
        <begin position="8"/>
        <end position="295"/>
    </location>
</feature>
<sequence length="316" mass="34597">MIYSNILATIGRTPVVKINRLGRDLECDLYAKCEFFNPGGSVKDRIGYEMVVHAEQDGLIKPGYTLIEPTSGNTGIGIALAGAVLGYKVIITMPEKMSQEKQSVLERLGAKIYRTPTEAAYNDPESHISLAKKLHAEIPNSYILDQYANPNNPNAHYRGTAQEIIDDFGKDLHMIVAGVGTGGTITGIAKRLKEYNPSIKIIGVDPEGSILGGGTEIKSYHVEGIGYDFFPEVLDNHLIDKYIKINDTNSFKTARDLIREEGLLVGGSSGAAMWAALQAAKSLNKGQKCLVILPDSIRNYMSKFPNDEWMKAQGFL</sequence>